<sequence>MTRVKTYVDDLPVVKEKVRTRIDLTNKRFGKLVAKKRVVKKRDNGRKIICYNYMCDCGNEFLYPMQYLRNGQRRDCGCEKPIVHLNISEDLNYSNENYYREYAKRYKKTTVGYLKDLYHAMNVRNKNKSFGHLPFSLKEFVNKYSKHYDFVKLFEDYKDNNFDIDLAPSIDRINPNLRYFYENMQFIIWKDNKEKDSKKVQP</sequence>
<reference evidence="1 2" key="1">
    <citation type="submission" date="2019-05" db="EMBL/GenBank/DDBJ databases">
        <title>The metagenome of a microbial culture collection derived from dairy environment covers the genomic content of the human microbiome.</title>
        <authorList>
            <person name="Roder T."/>
            <person name="Wuthrich D."/>
            <person name="Sattari Z."/>
            <person name="Von Ah U."/>
            <person name="Bar C."/>
            <person name="Ronchi F."/>
            <person name="Macpherson A.J."/>
            <person name="Ganal-Vonarburg S.C."/>
            <person name="Bruggmann R."/>
            <person name="Vergeres G."/>
        </authorList>
    </citation>
    <scope>NUCLEOTIDE SEQUENCE [LARGE SCALE GENOMIC DNA]</scope>
    <source>
        <strain evidence="1 2">FAM 20833</strain>
    </source>
</reference>
<evidence type="ECO:0000313" key="1">
    <source>
        <dbReference type="EMBL" id="TLP91918.1"/>
    </source>
</evidence>
<proteinExistence type="predicted"/>
<comment type="caution">
    <text evidence="1">The sequence shown here is derived from an EMBL/GenBank/DDBJ whole genome shotgun (WGS) entry which is preliminary data.</text>
</comment>
<dbReference type="AlphaFoldDB" id="A0A5R9B6Q5"/>
<dbReference type="OrthoDB" id="552713at2"/>
<dbReference type="RefSeq" id="WP_138405867.1">
    <property type="nucleotide sequence ID" value="NZ_VBTJ01000001.1"/>
</dbReference>
<dbReference type="EMBL" id="VBTJ01000001">
    <property type="protein sequence ID" value="TLP91918.1"/>
    <property type="molecule type" value="Genomic_DNA"/>
</dbReference>
<gene>
    <name evidence="1" type="ORF">FEZ53_06420</name>
</gene>
<name>A0A5R9B6Q5_STAXY</name>
<evidence type="ECO:0000313" key="2">
    <source>
        <dbReference type="Proteomes" id="UP000307747"/>
    </source>
</evidence>
<accession>A0A5R9B6Q5</accession>
<protein>
    <submittedName>
        <fullName evidence="1">Uncharacterized protein</fullName>
    </submittedName>
</protein>
<dbReference type="Proteomes" id="UP000307747">
    <property type="component" value="Unassembled WGS sequence"/>
</dbReference>
<organism evidence="1 2">
    <name type="scientific">Staphylococcus xylosus</name>
    <dbReference type="NCBI Taxonomy" id="1288"/>
    <lineage>
        <taxon>Bacteria</taxon>
        <taxon>Bacillati</taxon>
        <taxon>Bacillota</taxon>
        <taxon>Bacilli</taxon>
        <taxon>Bacillales</taxon>
        <taxon>Staphylococcaceae</taxon>
        <taxon>Staphylococcus</taxon>
    </lineage>
</organism>